<protein>
    <submittedName>
        <fullName evidence="5">Transcriptional regulator, AraC family</fullName>
    </submittedName>
</protein>
<evidence type="ECO:0000256" key="1">
    <source>
        <dbReference type="ARBA" id="ARBA00023015"/>
    </source>
</evidence>
<evidence type="ECO:0000313" key="5">
    <source>
        <dbReference type="EMBL" id="ASY66414.1"/>
    </source>
</evidence>
<dbReference type="AlphaFoldDB" id="A0A249PL41"/>
<dbReference type="eggNOG" id="COG2207">
    <property type="taxonomic scope" value="Bacteria"/>
</dbReference>
<dbReference type="OrthoDB" id="9806208at2"/>
<dbReference type="KEGG" id="esj:SJ05684_b54320"/>
<dbReference type="InterPro" id="IPR020449">
    <property type="entry name" value="Tscrpt_reg_AraC-type_HTH"/>
</dbReference>
<dbReference type="SMART" id="SM00342">
    <property type="entry name" value="HTH_ARAC"/>
    <property type="match status" value="1"/>
</dbReference>
<dbReference type="GO" id="GO:0003700">
    <property type="term" value="F:DNA-binding transcription factor activity"/>
    <property type="evidence" value="ECO:0007669"/>
    <property type="project" value="InterPro"/>
</dbReference>
<dbReference type="InterPro" id="IPR018060">
    <property type="entry name" value="HTH_AraC"/>
</dbReference>
<keyword evidence="5" id="KW-0614">Plasmid</keyword>
<gene>
    <name evidence="5" type="ORF">SJ05684_b54320</name>
</gene>
<dbReference type="PANTHER" id="PTHR46796">
    <property type="entry name" value="HTH-TYPE TRANSCRIPTIONAL ACTIVATOR RHAS-RELATED"/>
    <property type="match status" value="1"/>
</dbReference>
<organism evidence="5 6">
    <name type="scientific">Sinorhizobium sojae CCBAU 05684</name>
    <dbReference type="NCBI Taxonomy" id="716928"/>
    <lineage>
        <taxon>Bacteria</taxon>
        <taxon>Pseudomonadati</taxon>
        <taxon>Pseudomonadota</taxon>
        <taxon>Alphaproteobacteria</taxon>
        <taxon>Hyphomicrobiales</taxon>
        <taxon>Rhizobiaceae</taxon>
        <taxon>Sinorhizobium/Ensifer group</taxon>
        <taxon>Sinorhizobium</taxon>
    </lineage>
</organism>
<dbReference type="GO" id="GO:0043565">
    <property type="term" value="F:sequence-specific DNA binding"/>
    <property type="evidence" value="ECO:0007669"/>
    <property type="project" value="InterPro"/>
</dbReference>
<keyword evidence="3" id="KW-0804">Transcription</keyword>
<dbReference type="PANTHER" id="PTHR46796:SF14">
    <property type="entry name" value="TRANSCRIPTIONAL REGULATORY PROTEIN"/>
    <property type="match status" value="1"/>
</dbReference>
<reference evidence="5 6" key="1">
    <citation type="submission" date="2017-08" db="EMBL/GenBank/DDBJ databases">
        <title>Multipartite genome sequences of Sinorhizobium species nodulating soybeans.</title>
        <authorList>
            <person name="Tian C.F."/>
        </authorList>
    </citation>
    <scope>NUCLEOTIDE SEQUENCE [LARGE SCALE GENOMIC DNA]</scope>
    <source>
        <strain evidence="5 6">CCBAU 05684</strain>
        <plasmid evidence="6">psj05684b</plasmid>
    </source>
</reference>
<geneLocation type="plasmid" evidence="6">
    <name>psj05684b</name>
</geneLocation>
<evidence type="ECO:0000256" key="3">
    <source>
        <dbReference type="ARBA" id="ARBA00023163"/>
    </source>
</evidence>
<sequence>MNHRTGTEEGVGAHFGLPYAPCLPARPVRDAEFSVTRLEWRLNGDANRLVSLPPDEAYFLMLYLKDAYHCDVAPDGTESETRRFRQGSVCLVDIAHGACIRLFSDLDSLAFQLPRELFWEIAEFSAAPKATRLRCRRGEEDDVMRNLGAALLPLFERQGDSRTPVLQHIAIAICAHLLHAYGDHRDQGGSGSTQLTVWQEKAAKDFMIDHFADQFPMAAAASAAGVSIRRFIEGFKAVTGQTPQQWLLGYRTARAKQYLGERSLTLAEIATRCGFTDEDHFTNSFRRVTGSTPAAWRARWLQ</sequence>
<evidence type="ECO:0000313" key="6">
    <source>
        <dbReference type="Proteomes" id="UP000217211"/>
    </source>
</evidence>
<evidence type="ECO:0000259" key="4">
    <source>
        <dbReference type="PROSITE" id="PS01124"/>
    </source>
</evidence>
<dbReference type="EMBL" id="CP023068">
    <property type="protein sequence ID" value="ASY66414.1"/>
    <property type="molecule type" value="Genomic_DNA"/>
</dbReference>
<proteinExistence type="predicted"/>
<dbReference type="Proteomes" id="UP000217211">
    <property type="component" value="Plasmid pSJ05684b"/>
</dbReference>
<dbReference type="SUPFAM" id="SSF46689">
    <property type="entry name" value="Homeodomain-like"/>
    <property type="match status" value="2"/>
</dbReference>
<dbReference type="Gene3D" id="1.10.10.60">
    <property type="entry name" value="Homeodomain-like"/>
    <property type="match status" value="1"/>
</dbReference>
<dbReference type="RefSeq" id="WP_034858468.1">
    <property type="nucleotide sequence ID" value="NZ_AJQT01000106.1"/>
</dbReference>
<dbReference type="STRING" id="716928.GCA_000261485_04704"/>
<feature type="domain" description="HTH araC/xylS-type" evidence="4">
    <location>
        <begin position="201"/>
        <end position="299"/>
    </location>
</feature>
<keyword evidence="2" id="KW-0238">DNA-binding</keyword>
<dbReference type="InterPro" id="IPR009057">
    <property type="entry name" value="Homeodomain-like_sf"/>
</dbReference>
<evidence type="ECO:0000256" key="2">
    <source>
        <dbReference type="ARBA" id="ARBA00023125"/>
    </source>
</evidence>
<keyword evidence="1" id="KW-0805">Transcription regulation</keyword>
<name>A0A249PL41_9HYPH</name>
<dbReference type="PROSITE" id="PS01124">
    <property type="entry name" value="HTH_ARAC_FAMILY_2"/>
    <property type="match status" value="1"/>
</dbReference>
<accession>A0A249PL41</accession>
<dbReference type="InterPro" id="IPR050204">
    <property type="entry name" value="AraC_XylS_family_regulators"/>
</dbReference>
<dbReference type="PRINTS" id="PR00032">
    <property type="entry name" value="HTHARAC"/>
</dbReference>
<keyword evidence="6" id="KW-1185">Reference proteome</keyword>
<dbReference type="Pfam" id="PF12833">
    <property type="entry name" value="HTH_18"/>
    <property type="match status" value="1"/>
</dbReference>